<feature type="region of interest" description="Disordered" evidence="1">
    <location>
        <begin position="85"/>
        <end position="124"/>
    </location>
</feature>
<feature type="compositionally biased region" description="Gly residues" evidence="1">
    <location>
        <begin position="373"/>
        <end position="385"/>
    </location>
</feature>
<dbReference type="EMBL" id="MPDP01000282">
    <property type="protein sequence ID" value="KAK1457210.1"/>
    <property type="molecule type" value="Genomic_DNA"/>
</dbReference>
<feature type="region of interest" description="Disordered" evidence="1">
    <location>
        <begin position="1"/>
        <end position="33"/>
    </location>
</feature>
<evidence type="ECO:0000256" key="1">
    <source>
        <dbReference type="SAM" id="MobiDB-lite"/>
    </source>
</evidence>
<feature type="transmembrane region" description="Helical" evidence="2">
    <location>
        <begin position="311"/>
        <end position="331"/>
    </location>
</feature>
<feature type="transmembrane region" description="Helical" evidence="2">
    <location>
        <begin position="280"/>
        <end position="299"/>
    </location>
</feature>
<dbReference type="PANTHER" id="PTHR28008:SF1">
    <property type="entry name" value="DOMAIN PROTEIN, PUTATIVE (AFU_ORTHOLOGUE AFUA_3G10980)-RELATED"/>
    <property type="match status" value="1"/>
</dbReference>
<evidence type="ECO:0000313" key="5">
    <source>
        <dbReference type="Proteomes" id="UP001239213"/>
    </source>
</evidence>
<dbReference type="Pfam" id="PF04892">
    <property type="entry name" value="VanZ"/>
    <property type="match status" value="1"/>
</dbReference>
<feature type="transmembrane region" description="Helical" evidence="2">
    <location>
        <begin position="221"/>
        <end position="243"/>
    </location>
</feature>
<protein>
    <submittedName>
        <fullName evidence="4">VanZ like family protein</fullName>
    </submittedName>
</protein>
<keyword evidence="2" id="KW-0472">Membrane</keyword>
<evidence type="ECO:0000313" key="4">
    <source>
        <dbReference type="EMBL" id="KAK1457210.1"/>
    </source>
</evidence>
<feature type="compositionally biased region" description="Polar residues" evidence="1">
    <location>
        <begin position="20"/>
        <end position="32"/>
    </location>
</feature>
<dbReference type="AlphaFoldDB" id="A0AAI9XNI0"/>
<evidence type="ECO:0000259" key="3">
    <source>
        <dbReference type="Pfam" id="PF04892"/>
    </source>
</evidence>
<feature type="compositionally biased region" description="Pro residues" evidence="1">
    <location>
        <begin position="101"/>
        <end position="117"/>
    </location>
</feature>
<sequence length="435" mass="47729">MTPANQSQSATSHEAHPRHQSTPAGRASNTTQRRFENVRKSLATLRNTTRHVNSLPLHIIPCTSQFPPPTPSDLIRIRGRASRLAPPDIHIATVPNCGPRHLPPGPPEPDQTGPPPSALKSSGAYPCPRRKVPYLTEYVKSLDHGQPWFWIFIDSLQSRVDNVAPSLSSISQLHLSAPSLSSISQLQLQPKPQPKLKLNFISIRAQTSAQARKRKYAEPKLTLPSSPSGVFFALLLVAGYAGLTTLQLGQYVNDKVLHFTTFFLLTIVFYWILDTNRRRTLNLTLTVCTFILGVGSEFLQGFLPNGREFDFYDIVANVVGSLAGIGLCSWYHKRMLERKRRTKTYQAVPGEDEEDVELGEGHETGVVEASGARDGGAGVGAGASSGGRSLEEEVDNWDENQVDDWEEEDGDGDIGGVKSKDMDTGDIGDSKKRAD</sequence>
<feature type="transmembrane region" description="Helical" evidence="2">
    <location>
        <begin position="255"/>
        <end position="273"/>
    </location>
</feature>
<dbReference type="PANTHER" id="PTHR28008">
    <property type="entry name" value="DOMAIN PROTEIN, PUTATIVE (AFU_ORTHOLOGUE AFUA_3G10980)-RELATED"/>
    <property type="match status" value="1"/>
</dbReference>
<feature type="domain" description="VanZ-like" evidence="3">
    <location>
        <begin position="253"/>
        <end position="330"/>
    </location>
</feature>
<proteinExistence type="predicted"/>
<name>A0AAI9XNI0_9PEZI</name>
<feature type="compositionally biased region" description="Polar residues" evidence="1">
    <location>
        <begin position="1"/>
        <end position="12"/>
    </location>
</feature>
<feature type="compositionally biased region" description="Basic and acidic residues" evidence="1">
    <location>
        <begin position="418"/>
        <end position="435"/>
    </location>
</feature>
<dbReference type="NCBIfam" id="NF037970">
    <property type="entry name" value="vanZ_1"/>
    <property type="match status" value="1"/>
</dbReference>
<keyword evidence="5" id="KW-1185">Reference proteome</keyword>
<comment type="caution">
    <text evidence="4">The sequence shown here is derived from an EMBL/GenBank/DDBJ whole genome shotgun (WGS) entry which is preliminary data.</text>
</comment>
<gene>
    <name evidence="4" type="ORF">CCUS01_01677</name>
</gene>
<reference evidence="4" key="1">
    <citation type="submission" date="2016-11" db="EMBL/GenBank/DDBJ databases">
        <title>The genome sequence of Colletotrichum cuscutae.</title>
        <authorList>
            <person name="Baroncelli R."/>
        </authorList>
    </citation>
    <scope>NUCLEOTIDE SEQUENCE</scope>
    <source>
        <strain evidence="4">IMI 304802</strain>
    </source>
</reference>
<keyword evidence="2" id="KW-1133">Transmembrane helix</keyword>
<feature type="region of interest" description="Disordered" evidence="1">
    <location>
        <begin position="367"/>
        <end position="435"/>
    </location>
</feature>
<organism evidence="4 5">
    <name type="scientific">Colletotrichum cuscutae</name>
    <dbReference type="NCBI Taxonomy" id="1209917"/>
    <lineage>
        <taxon>Eukaryota</taxon>
        <taxon>Fungi</taxon>
        <taxon>Dikarya</taxon>
        <taxon>Ascomycota</taxon>
        <taxon>Pezizomycotina</taxon>
        <taxon>Sordariomycetes</taxon>
        <taxon>Hypocreomycetidae</taxon>
        <taxon>Glomerellales</taxon>
        <taxon>Glomerellaceae</taxon>
        <taxon>Colletotrichum</taxon>
        <taxon>Colletotrichum acutatum species complex</taxon>
    </lineage>
</organism>
<accession>A0AAI9XNI0</accession>
<dbReference type="InterPro" id="IPR006976">
    <property type="entry name" value="VanZ-like"/>
</dbReference>
<dbReference type="Proteomes" id="UP001239213">
    <property type="component" value="Unassembled WGS sequence"/>
</dbReference>
<feature type="compositionally biased region" description="Acidic residues" evidence="1">
    <location>
        <begin position="392"/>
        <end position="412"/>
    </location>
</feature>
<evidence type="ECO:0000256" key="2">
    <source>
        <dbReference type="SAM" id="Phobius"/>
    </source>
</evidence>
<keyword evidence="2" id="KW-0812">Transmembrane</keyword>